<evidence type="ECO:0000256" key="1">
    <source>
        <dbReference type="ARBA" id="ARBA00023125"/>
    </source>
</evidence>
<protein>
    <submittedName>
        <fullName evidence="2">DeoR family transcriptional regulator</fullName>
    </submittedName>
</protein>
<dbReference type="InterPro" id="IPR036388">
    <property type="entry name" value="WH-like_DNA-bd_sf"/>
</dbReference>
<dbReference type="EMBL" id="BMHY01000004">
    <property type="protein sequence ID" value="GGG69394.1"/>
    <property type="molecule type" value="Genomic_DNA"/>
</dbReference>
<dbReference type="PANTHER" id="PTHR38600">
    <property type="entry name" value="TRANSCRIPTIONAL REGULATORY PROTEIN"/>
    <property type="match status" value="1"/>
</dbReference>
<dbReference type="InterPro" id="IPR011991">
    <property type="entry name" value="ArsR-like_HTH"/>
</dbReference>
<name>A0A917H6R9_9BACL</name>
<dbReference type="GO" id="GO:0003677">
    <property type="term" value="F:DNA binding"/>
    <property type="evidence" value="ECO:0007669"/>
    <property type="project" value="UniProtKB-KW"/>
</dbReference>
<organism evidence="2 3">
    <name type="scientific">Paenibacillus radicis</name>
    <name type="common">ex Gao et al. 2016</name>
    <dbReference type="NCBI Taxonomy" id="1737354"/>
    <lineage>
        <taxon>Bacteria</taxon>
        <taxon>Bacillati</taxon>
        <taxon>Bacillota</taxon>
        <taxon>Bacilli</taxon>
        <taxon>Bacillales</taxon>
        <taxon>Paenibacillaceae</taxon>
        <taxon>Paenibacillus</taxon>
    </lineage>
</organism>
<sequence>MQPNADLSTRDTILHLLKTNNELTAKELTDRLDITSIAVRRHIDTLERDGLIESRLVRQPMGRPTAAYHLTESAEELFPNRYSTVALDLLDELAKESGESMVERLFELRKETLYKKYSGKMNDKDFQDKLSTLTAIQNENGYMAELQKNSDDEYVLIEHNCPIAKLANQYTHACQCELRLFEALLDADISRPECLTKGGKKCVYRIRRRNQT</sequence>
<dbReference type="SUPFAM" id="SSF46785">
    <property type="entry name" value="Winged helix' DNA-binding domain"/>
    <property type="match status" value="1"/>
</dbReference>
<evidence type="ECO:0000313" key="2">
    <source>
        <dbReference type="EMBL" id="GGG69394.1"/>
    </source>
</evidence>
<dbReference type="RefSeq" id="WP_188889577.1">
    <property type="nucleotide sequence ID" value="NZ_BMHY01000004.1"/>
</dbReference>
<accession>A0A917H6R9</accession>
<dbReference type="AlphaFoldDB" id="A0A917H6R9"/>
<evidence type="ECO:0000313" key="3">
    <source>
        <dbReference type="Proteomes" id="UP000600247"/>
    </source>
</evidence>
<gene>
    <name evidence="2" type="ORF">GCM10010918_25700</name>
</gene>
<dbReference type="InterPro" id="IPR036390">
    <property type="entry name" value="WH_DNA-bd_sf"/>
</dbReference>
<dbReference type="Proteomes" id="UP000600247">
    <property type="component" value="Unassembled WGS sequence"/>
</dbReference>
<reference evidence="2 3" key="1">
    <citation type="journal article" date="2014" name="Int. J. Syst. Evol. Microbiol.">
        <title>Complete genome sequence of Corynebacterium casei LMG S-19264T (=DSM 44701T), isolated from a smear-ripened cheese.</title>
        <authorList>
            <consortium name="US DOE Joint Genome Institute (JGI-PGF)"/>
            <person name="Walter F."/>
            <person name="Albersmeier A."/>
            <person name="Kalinowski J."/>
            <person name="Ruckert C."/>
        </authorList>
    </citation>
    <scope>NUCLEOTIDE SEQUENCE [LARGE SCALE GENOMIC DNA]</scope>
    <source>
        <strain evidence="2 3">CGMCC 1.15286</strain>
    </source>
</reference>
<comment type="caution">
    <text evidence="2">The sequence shown here is derived from an EMBL/GenBank/DDBJ whole genome shotgun (WGS) entry which is preliminary data.</text>
</comment>
<dbReference type="Pfam" id="PF12840">
    <property type="entry name" value="HTH_20"/>
    <property type="match status" value="1"/>
</dbReference>
<dbReference type="Gene3D" id="1.10.10.10">
    <property type="entry name" value="Winged helix-like DNA-binding domain superfamily/Winged helix DNA-binding domain"/>
    <property type="match status" value="1"/>
</dbReference>
<keyword evidence="3" id="KW-1185">Reference proteome</keyword>
<dbReference type="PANTHER" id="PTHR38600:SF2">
    <property type="entry name" value="SLL0088 PROTEIN"/>
    <property type="match status" value="1"/>
</dbReference>
<keyword evidence="1" id="KW-0238">DNA-binding</keyword>
<proteinExistence type="predicted"/>
<dbReference type="CDD" id="cd00090">
    <property type="entry name" value="HTH_ARSR"/>
    <property type="match status" value="1"/>
</dbReference>